<keyword evidence="7" id="KW-0997">Cell inner membrane</keyword>
<keyword evidence="7" id="KW-0139">CF(1)</keyword>
<organism evidence="8 9">
    <name type="scientific">Fluviicola taffensis (strain DSM 16823 / NCIMB 13979 / RW262)</name>
    <dbReference type="NCBI Taxonomy" id="755732"/>
    <lineage>
        <taxon>Bacteria</taxon>
        <taxon>Pseudomonadati</taxon>
        <taxon>Bacteroidota</taxon>
        <taxon>Flavobacteriia</taxon>
        <taxon>Flavobacteriales</taxon>
        <taxon>Crocinitomicaceae</taxon>
        <taxon>Fluviicola</taxon>
    </lineage>
</organism>
<keyword evidence="3 7" id="KW-0375">Hydrogen ion transport</keyword>
<keyword evidence="6 7" id="KW-0066">ATP synthesis</keyword>
<dbReference type="GO" id="GO:0045259">
    <property type="term" value="C:proton-transporting ATP synthase complex"/>
    <property type="evidence" value="ECO:0007669"/>
    <property type="project" value="UniProtKB-KW"/>
</dbReference>
<evidence type="ECO:0000313" key="8">
    <source>
        <dbReference type="EMBL" id="AEA43154.1"/>
    </source>
</evidence>
<evidence type="ECO:0000256" key="5">
    <source>
        <dbReference type="ARBA" id="ARBA00023136"/>
    </source>
</evidence>
<comment type="subunit">
    <text evidence="7">F-type ATPases have 2 components, F(1) - the catalytic core - and F(0) - the membrane proton channel. F(1) has five subunits: alpha(3), beta(3), gamma(1), delta(1), epsilon(1). F(0) has three main subunits: a(1), b(2) and c(10-14). The alpha and beta chains form an alternating ring which encloses part of the gamma chain. F(1) is attached to F(0) by a central stalk formed by the gamma and epsilon chains, while a peripheral stalk is formed by the delta and b chains.</text>
</comment>
<sequence length="177" mass="19473">MKISKSASRYAQALLDLAIEQNKVDVIAADMKYMATVCAENRDLELMLESPVVKADKKLAVLNAIFDQFDKVTSLFVDLIVKNGREAYLSQIASSFDVLLKSHKGIVPVTLISAQKLDEQVKKEIVSKVQASTTGTVELTEKIDADLIGGFIVRMGDTQIDASVASQINKLKQRLTR</sequence>
<dbReference type="Pfam" id="PF00213">
    <property type="entry name" value="OSCP"/>
    <property type="match status" value="1"/>
</dbReference>
<comment type="function">
    <text evidence="7">This protein is part of the stalk that links CF(0) to CF(1). It either transmits conformational changes from CF(0) to CF(1) or is implicated in proton conduction.</text>
</comment>
<dbReference type="GO" id="GO:0005886">
    <property type="term" value="C:plasma membrane"/>
    <property type="evidence" value="ECO:0007669"/>
    <property type="project" value="UniProtKB-SubCell"/>
</dbReference>
<reference evidence="8 9" key="1">
    <citation type="journal article" date="2011" name="Stand. Genomic Sci.">
        <title>Complete genome sequence of the gliding freshwater bacterium Fluviicola taffensis type strain (RW262).</title>
        <authorList>
            <person name="Woyke T."/>
            <person name="Chertkov O."/>
            <person name="Lapidus A."/>
            <person name="Nolan M."/>
            <person name="Lucas S."/>
            <person name="Del Rio T.G."/>
            <person name="Tice H."/>
            <person name="Cheng J.F."/>
            <person name="Tapia R."/>
            <person name="Han C."/>
            <person name="Goodwin L."/>
            <person name="Pitluck S."/>
            <person name="Liolios K."/>
            <person name="Pagani I."/>
            <person name="Ivanova N."/>
            <person name="Huntemann M."/>
            <person name="Mavromatis K."/>
            <person name="Mikhailova N."/>
            <person name="Pati A."/>
            <person name="Chen A."/>
            <person name="Palaniappan K."/>
            <person name="Land M."/>
            <person name="Hauser L."/>
            <person name="Brambilla E.M."/>
            <person name="Rohde M."/>
            <person name="Mwirichia R."/>
            <person name="Sikorski J."/>
            <person name="Tindall B.J."/>
            <person name="Goker M."/>
            <person name="Bristow J."/>
            <person name="Eisen J.A."/>
            <person name="Markowitz V."/>
            <person name="Hugenholtz P."/>
            <person name="Klenk H.P."/>
            <person name="Kyrpides N.C."/>
        </authorList>
    </citation>
    <scope>NUCLEOTIDE SEQUENCE [LARGE SCALE GENOMIC DNA]</scope>
    <source>
        <strain evidence="9">DSM 16823 / RW262 / RW262</strain>
    </source>
</reference>
<dbReference type="HAMAP" id="MF_01416">
    <property type="entry name" value="ATP_synth_delta_bact"/>
    <property type="match status" value="1"/>
</dbReference>
<keyword evidence="4 7" id="KW-0406">Ion transport</keyword>
<evidence type="ECO:0000256" key="6">
    <source>
        <dbReference type="ARBA" id="ARBA00023310"/>
    </source>
</evidence>
<comment type="similarity">
    <text evidence="7">Belongs to the ATPase delta chain family.</text>
</comment>
<evidence type="ECO:0000256" key="3">
    <source>
        <dbReference type="ARBA" id="ARBA00022781"/>
    </source>
</evidence>
<dbReference type="InterPro" id="IPR026015">
    <property type="entry name" value="ATP_synth_OSCP/delta_N_sf"/>
</dbReference>
<dbReference type="HOGENOM" id="CLU_085114_4_1_10"/>
<dbReference type="InterPro" id="IPR000711">
    <property type="entry name" value="ATPase_OSCP/dsu"/>
</dbReference>
<evidence type="ECO:0000256" key="4">
    <source>
        <dbReference type="ARBA" id="ARBA00023065"/>
    </source>
</evidence>
<reference evidence="9" key="2">
    <citation type="submission" date="2011-02" db="EMBL/GenBank/DDBJ databases">
        <title>The complete genome of Fluviicola taffensis DSM 16823.</title>
        <authorList>
            <consortium name="US DOE Joint Genome Institute (JGI-PGF)"/>
            <person name="Lucas S."/>
            <person name="Copeland A."/>
            <person name="Lapidus A."/>
            <person name="Bruce D."/>
            <person name="Goodwin L."/>
            <person name="Pitluck S."/>
            <person name="Kyrpides N."/>
            <person name="Mavromatis K."/>
            <person name="Ivanova N."/>
            <person name="Mikhailova N."/>
            <person name="Pagani I."/>
            <person name="Chertkov O."/>
            <person name="Detter J.C."/>
            <person name="Han C."/>
            <person name="Tapia R."/>
            <person name="Land M."/>
            <person name="Hauser L."/>
            <person name="Markowitz V."/>
            <person name="Cheng J.-F."/>
            <person name="Hugenholtz P."/>
            <person name="Woyke T."/>
            <person name="Wu D."/>
            <person name="Tindall B."/>
            <person name="Pomrenke H.G."/>
            <person name="Brambilla E."/>
            <person name="Klenk H.-P."/>
            <person name="Eisen J.A."/>
        </authorList>
    </citation>
    <scope>NUCLEOTIDE SEQUENCE [LARGE SCALE GENOMIC DNA]</scope>
    <source>
        <strain evidence="9">DSM 16823 / RW262 / RW262</strain>
    </source>
</reference>
<dbReference type="EMBL" id="CP002542">
    <property type="protein sequence ID" value="AEA43154.1"/>
    <property type="molecule type" value="Genomic_DNA"/>
</dbReference>
<dbReference type="NCBIfam" id="TIGR01145">
    <property type="entry name" value="ATP_synt_delta"/>
    <property type="match status" value="1"/>
</dbReference>
<evidence type="ECO:0000313" key="9">
    <source>
        <dbReference type="Proteomes" id="UP000007463"/>
    </source>
</evidence>
<comment type="function">
    <text evidence="7">F(1)F(0) ATP synthase produces ATP from ADP in the presence of a proton or sodium gradient. F-type ATPases consist of two structural domains, F(1) containing the extramembraneous catalytic core and F(0) containing the membrane proton channel, linked together by a central stalk and a peripheral stalk. During catalysis, ATP synthesis in the catalytic domain of F(1) is coupled via a rotary mechanism of the central stalk subunits to proton translocation.</text>
</comment>
<dbReference type="PRINTS" id="PR00125">
    <property type="entry name" value="ATPASEDELTA"/>
</dbReference>
<accession>F2IAL8</accession>
<dbReference type="AlphaFoldDB" id="F2IAL8"/>
<proteinExistence type="inferred from homology"/>
<keyword evidence="2 7" id="KW-0813">Transport</keyword>
<dbReference type="RefSeq" id="WP_013685926.1">
    <property type="nucleotide sequence ID" value="NC_015321.1"/>
</dbReference>
<dbReference type="GO" id="GO:0046933">
    <property type="term" value="F:proton-transporting ATP synthase activity, rotational mechanism"/>
    <property type="evidence" value="ECO:0007669"/>
    <property type="project" value="UniProtKB-UniRule"/>
</dbReference>
<dbReference type="SUPFAM" id="SSF47928">
    <property type="entry name" value="N-terminal domain of the delta subunit of the F1F0-ATP synthase"/>
    <property type="match status" value="1"/>
</dbReference>
<evidence type="ECO:0000256" key="1">
    <source>
        <dbReference type="ARBA" id="ARBA00004370"/>
    </source>
</evidence>
<evidence type="ECO:0000256" key="2">
    <source>
        <dbReference type="ARBA" id="ARBA00022448"/>
    </source>
</evidence>
<dbReference type="Proteomes" id="UP000007463">
    <property type="component" value="Chromosome"/>
</dbReference>
<dbReference type="PANTHER" id="PTHR11910">
    <property type="entry name" value="ATP SYNTHASE DELTA CHAIN"/>
    <property type="match status" value="1"/>
</dbReference>
<dbReference type="KEGG" id="fte:Fluta_1159"/>
<gene>
    <name evidence="7" type="primary">atpH</name>
    <name evidence="8" type="ordered locus">Fluta_1159</name>
</gene>
<dbReference type="PROSITE" id="PS00389">
    <property type="entry name" value="ATPASE_DELTA"/>
    <property type="match status" value="1"/>
</dbReference>
<protein>
    <recommendedName>
        <fullName evidence="7">ATP synthase subunit delta</fullName>
    </recommendedName>
    <alternativeName>
        <fullName evidence="7">ATP synthase F(1) sector subunit delta</fullName>
    </alternativeName>
    <alternativeName>
        <fullName evidence="7">F-type ATPase subunit delta</fullName>
        <shortName evidence="7">F-ATPase subunit delta</shortName>
    </alternativeName>
</protein>
<dbReference type="STRING" id="755732.Fluta_1159"/>
<keyword evidence="9" id="KW-1185">Reference proteome</keyword>
<name>F2IAL8_FLUTR</name>
<keyword evidence="7" id="KW-1003">Cell membrane</keyword>
<comment type="subcellular location">
    <subcellularLocation>
        <location evidence="7">Cell inner membrane</location>
        <topology evidence="7">Peripheral membrane protein</topology>
    </subcellularLocation>
    <subcellularLocation>
        <location evidence="1">Membrane</location>
    </subcellularLocation>
</comment>
<dbReference type="OrthoDB" id="9802471at2"/>
<keyword evidence="5 7" id="KW-0472">Membrane</keyword>
<dbReference type="InterPro" id="IPR020781">
    <property type="entry name" value="ATPase_OSCP/d_CS"/>
</dbReference>
<dbReference type="eggNOG" id="COG0712">
    <property type="taxonomic scope" value="Bacteria"/>
</dbReference>
<dbReference type="Gene3D" id="1.10.520.20">
    <property type="entry name" value="N-terminal domain of the delta subunit of the F1F0-ATP synthase"/>
    <property type="match status" value="1"/>
</dbReference>
<evidence type="ECO:0000256" key="7">
    <source>
        <dbReference type="HAMAP-Rule" id="MF_01416"/>
    </source>
</evidence>